<dbReference type="RefSeq" id="WP_158552235.1">
    <property type="nucleotide sequence ID" value="NZ_JAKVPQ010000002.1"/>
</dbReference>
<dbReference type="Gene3D" id="3.30.379.10">
    <property type="entry name" value="Chitobiase/beta-hexosaminidase domain 2-like"/>
    <property type="match status" value="1"/>
</dbReference>
<dbReference type="Pfam" id="PF12972">
    <property type="entry name" value="NAGLU_C"/>
    <property type="match status" value="1"/>
</dbReference>
<keyword evidence="6" id="KW-1185">Reference proteome</keyword>
<dbReference type="InterPro" id="IPR029018">
    <property type="entry name" value="Hex-like_dom2"/>
</dbReference>
<keyword evidence="3" id="KW-0472">Membrane</keyword>
<feature type="region of interest" description="Disordered" evidence="2">
    <location>
        <begin position="1595"/>
        <end position="1625"/>
    </location>
</feature>
<evidence type="ECO:0000256" key="1">
    <source>
        <dbReference type="ARBA" id="ARBA00022801"/>
    </source>
</evidence>
<dbReference type="Pfam" id="PF12971">
    <property type="entry name" value="NAGLU_N"/>
    <property type="match status" value="1"/>
</dbReference>
<dbReference type="InterPro" id="IPR000421">
    <property type="entry name" value="FA58C"/>
</dbReference>
<dbReference type="SUPFAM" id="SSF49785">
    <property type="entry name" value="Galactose-binding domain-like"/>
    <property type="match status" value="4"/>
</dbReference>
<evidence type="ECO:0000313" key="5">
    <source>
        <dbReference type="EMBL" id="MCH4284404.1"/>
    </source>
</evidence>
<dbReference type="InterPro" id="IPR024732">
    <property type="entry name" value="NAGLU_C"/>
</dbReference>
<feature type="transmembrane region" description="Helical" evidence="3">
    <location>
        <begin position="1764"/>
        <end position="1782"/>
    </location>
</feature>
<name>A0ABS9R441_9FIRM</name>
<feature type="compositionally biased region" description="Basic and acidic residues" evidence="2">
    <location>
        <begin position="1596"/>
        <end position="1610"/>
    </location>
</feature>
<accession>A0ABS9R441</accession>
<reference evidence="5 6" key="1">
    <citation type="submission" date="2022-02" db="EMBL/GenBank/DDBJ databases">
        <title>Genome of Erysipelotrichaceae sp. nov. NSJ-176 isolated from human feces.</title>
        <authorList>
            <person name="Abdugheni R."/>
        </authorList>
    </citation>
    <scope>NUCLEOTIDE SEQUENCE [LARGE SCALE GENOMIC DNA]</scope>
    <source>
        <strain evidence="5 6">NSJ-176</strain>
    </source>
</reference>
<keyword evidence="1" id="KW-0378">Hydrolase</keyword>
<comment type="caution">
    <text evidence="5">The sequence shown here is derived from an EMBL/GenBank/DDBJ whole genome shotgun (WGS) entry which is preliminary data.</text>
</comment>
<evidence type="ECO:0000259" key="4">
    <source>
        <dbReference type="PROSITE" id="PS50022"/>
    </source>
</evidence>
<dbReference type="Proteomes" id="UP001202402">
    <property type="component" value="Unassembled WGS sequence"/>
</dbReference>
<dbReference type="InterPro" id="IPR024240">
    <property type="entry name" value="NAGLU_N"/>
</dbReference>
<dbReference type="PANTHER" id="PTHR12872:SF1">
    <property type="entry name" value="ALPHA-N-ACETYLGLUCOSAMINIDASE"/>
    <property type="match status" value="1"/>
</dbReference>
<evidence type="ECO:0000313" key="6">
    <source>
        <dbReference type="Proteomes" id="UP001202402"/>
    </source>
</evidence>
<dbReference type="PANTHER" id="PTHR12872">
    <property type="entry name" value="ALPHA-N-ACETYLGLUCOSAMINIDASE"/>
    <property type="match status" value="1"/>
</dbReference>
<dbReference type="InterPro" id="IPR008979">
    <property type="entry name" value="Galactose-bd-like_sf"/>
</dbReference>
<evidence type="ECO:0000256" key="3">
    <source>
        <dbReference type="SAM" id="Phobius"/>
    </source>
</evidence>
<dbReference type="Gene3D" id="1.20.120.670">
    <property type="entry name" value="N-acetyl-b-d-glucoasminidase"/>
    <property type="match status" value="1"/>
</dbReference>
<feature type="domain" description="F5/8 type C" evidence="4">
    <location>
        <begin position="332"/>
        <end position="474"/>
    </location>
</feature>
<protein>
    <submittedName>
        <fullName evidence="5">Alpha-N-acetylglucosaminidase C-terminal domain-containing protein</fullName>
    </submittedName>
</protein>
<dbReference type="EMBL" id="JAKVPQ010000002">
    <property type="protein sequence ID" value="MCH4284404.1"/>
    <property type="molecule type" value="Genomic_DNA"/>
</dbReference>
<proteinExistence type="predicted"/>
<evidence type="ECO:0000256" key="2">
    <source>
        <dbReference type="SAM" id="MobiDB-lite"/>
    </source>
</evidence>
<dbReference type="Pfam" id="PF07554">
    <property type="entry name" value="FIVAR"/>
    <property type="match status" value="3"/>
</dbReference>
<dbReference type="InterPro" id="IPR007781">
    <property type="entry name" value="NAGLU"/>
</dbReference>
<keyword evidence="3" id="KW-1133">Transmembrane helix</keyword>
<keyword evidence="3" id="KW-0812">Transmembrane</keyword>
<feature type="domain" description="F5/8 type C" evidence="4">
    <location>
        <begin position="1236"/>
        <end position="1392"/>
    </location>
</feature>
<dbReference type="Gene3D" id="3.20.20.80">
    <property type="entry name" value="Glycosidases"/>
    <property type="match status" value="1"/>
</dbReference>
<dbReference type="InterPro" id="IPR024733">
    <property type="entry name" value="NAGLU_tim-barrel"/>
</dbReference>
<sequence length="1787" mass="198831">MKKVLEKSSKLILTGCVAFSMFAGQLEFLSAKEVEVNVAKDAEVITDGEDTVYGGLAKNINDGDDTTAWALGRSEFPTDVTLKLEKPTSVNKVVVKLGSADWADKAAVDVEILYAINGITDTESDWRSFSTKKEAQPLGSTVEFDATEVKSISHVLVRLSKVQRTDGSTEGITLWPSIREIEAYETQEEKISSYNNIASQATISTDGVDPQNPENLTDNDPSTLYKFHNDQQSDERNIDLSFDDTRTIDAFDIYFEHVDEEPFDYKFEYSILGRNGKDGKYQTLVDHQTANRTDNFYQAYPIEAAQYSDIRIVMHKTTNAIDGVAGNGWPAIAEFGIYGSEKEVVDTESIAYKKPVHTNSNRSKASSIVDGNTKTVWNGTSYPGYADIDLEANYNLSGIEVYTPEKGYSQYEIFTSLNGRDFTKLAEKSSTEACGENGEKYDATGTEARYVRIYVTYNSASAASSINEVRVFGEKSNTALQETPAVNVASYADTNYAAQLANITNQDTYDEVYGIIERRLGTEYKDWFTLEIAENPKGHDYDYYELSNVNGKIHIKGNNGVSLAMGLNEYLKYDCYVNISQVGDQVVMPESIVAVDGTVFKETKAKVRYAYNYCTLSYSMPFYGVDEWRAEMDWLALNGVNVVLDATGQEEVWRRFLGKVGYEHQDIKDFIAGPAYYAWAYMGNLSGFGGPVHDSWFEQRTELARQNQLSMRKLGMQPVLQGYSGMVPNDLAEHDADAANDVIKQGTWCSFQRPDMLKTDSETYAKYAKLFYESQKEVYGDITQYYATDPFHEGGITGGMSTQTVASKVLDSMLDFDNDAVWIIQSWQGNPSSGLLDGIDGREEHALILDLYADKTPHYADNGGGSYGNDPEFDGKPWVFCMLNNFGGRLGLHGHLDNLANNIPKVFNTQKYVQGIGITPEASVNNPLLYDFLFETVWTDDATKDLKVIDLDTWLNDYATRRYGAESKSAQEALKILKDTVYKASLNQKGQGAPESVANSRPAFNISAASTWGNAEIDYNKEDLEKAAQLLMEDYDKLKDSEGYRYDLATVLEQVLSNSAQESLKTMKAAYDSGSLEKFTEASNTFLSIIDHMDKVTSTSKYYLLGTWVNQAKRLADGTDDFTKELYELNAKSLITTWGSINQSESGGLHDYSNRQWSGLINDFYKARWQIWIDNRSTELETGENVSDPNWFTWEWTWARGDDEYTSTPTNLNLKDLGANILENFSVKNFKSPAEDTSKDIDVKTISVEAGDYEKTRGEEYGEGSPDKVLDGNTGTKWHTTYGGSDRAKHYLTFTLNDEQMVSGLRYLPRTDGGNGTITKYEVYIKNSESDDWTKVITDGKLDANDNGWQILKFDDQKEYMAKQVKFVVLDAVSTEEGNDYAALTEMRILKGGIIEADLTELNAAIANAEKLNKADYTAETWATLEIALKEAKAITKDQTQKEVDAALSKLNDAVKGLKEVEKVDLTKLNAAIATVEKLNKVDYTAETWATLETALKEAKAITKENTQKEVDAALSKLNDAVKGLREVEKVDLTKLNATIATAEKLNKADYTAETWTTLEAALKDAKTVLADKNADQKTIDKAVLALENAMNGLLKAEEEKPVEPEKPTEPDTPATPDNDNEDKNVITNHTETISVIGKVEAGTQLITKEYSETEVKELTEIIKDKDLLKNFTIEKAFDISLVKDGTIVKPDGTISVRIKVSADILSKDVKVVFIDDNGNVTDMVTRKGSDYIEFDTNHNSTYAIVSNNAAHSNGADTGDTTNVGMIFTLLMLSGGIMVVMLKKKKA</sequence>
<organism evidence="5 6">
    <name type="scientific">Amedibacillus hominis</name>
    <dbReference type="NCBI Taxonomy" id="2897776"/>
    <lineage>
        <taxon>Bacteria</taxon>
        <taxon>Bacillati</taxon>
        <taxon>Bacillota</taxon>
        <taxon>Erysipelotrichia</taxon>
        <taxon>Erysipelotrichales</taxon>
        <taxon>Erysipelotrichaceae</taxon>
        <taxon>Amedibacillus</taxon>
    </lineage>
</organism>
<dbReference type="Gene3D" id="1.20.1270.70">
    <property type="entry name" value="Designed single chain three-helix bundle"/>
    <property type="match status" value="1"/>
</dbReference>
<gene>
    <name evidence="5" type="ORF">LQE99_04540</name>
</gene>
<dbReference type="Pfam" id="PF05089">
    <property type="entry name" value="NAGLU"/>
    <property type="match status" value="1"/>
</dbReference>
<dbReference type="Gene3D" id="1.20.1270.90">
    <property type="entry name" value="AF1782-like"/>
    <property type="match status" value="2"/>
</dbReference>
<dbReference type="Pfam" id="PF00754">
    <property type="entry name" value="F5_F8_type_C"/>
    <property type="match status" value="2"/>
</dbReference>
<dbReference type="Gene3D" id="2.60.120.260">
    <property type="entry name" value="Galactose-binding domain-like"/>
    <property type="match status" value="4"/>
</dbReference>
<dbReference type="PROSITE" id="PS50022">
    <property type="entry name" value="FA58C_3"/>
    <property type="match status" value="2"/>
</dbReference>